<accession>X1K320</accession>
<protein>
    <recommendedName>
        <fullName evidence="3">Transposase</fullName>
    </recommendedName>
</protein>
<name>X1K320_9ZZZZ</name>
<dbReference type="SUPFAM" id="SSF48295">
    <property type="entry name" value="TrpR-like"/>
    <property type="match status" value="1"/>
</dbReference>
<dbReference type="GO" id="GO:0043565">
    <property type="term" value="F:sequence-specific DNA binding"/>
    <property type="evidence" value="ECO:0007669"/>
    <property type="project" value="InterPro"/>
</dbReference>
<dbReference type="InterPro" id="IPR010921">
    <property type="entry name" value="Trp_repressor/repl_initiator"/>
</dbReference>
<dbReference type="Gene3D" id="1.10.10.10">
    <property type="entry name" value="Winged helix-like DNA-binding domain superfamily/Winged helix DNA-binding domain"/>
    <property type="match status" value="1"/>
</dbReference>
<dbReference type="InterPro" id="IPR002514">
    <property type="entry name" value="Transposase_8"/>
</dbReference>
<dbReference type="GO" id="GO:0006313">
    <property type="term" value="P:DNA transposition"/>
    <property type="evidence" value="ECO:0007669"/>
    <property type="project" value="InterPro"/>
</dbReference>
<feature type="region of interest" description="Disordered" evidence="1">
    <location>
        <begin position="80"/>
        <end position="102"/>
    </location>
</feature>
<evidence type="ECO:0000256" key="1">
    <source>
        <dbReference type="SAM" id="MobiDB-lite"/>
    </source>
</evidence>
<dbReference type="InterPro" id="IPR036388">
    <property type="entry name" value="WH-like_DNA-bd_sf"/>
</dbReference>
<dbReference type="EMBL" id="BARU01038439">
    <property type="protein sequence ID" value="GAH84689.1"/>
    <property type="molecule type" value="Genomic_DNA"/>
</dbReference>
<organism evidence="2">
    <name type="scientific">marine sediment metagenome</name>
    <dbReference type="NCBI Taxonomy" id="412755"/>
    <lineage>
        <taxon>unclassified sequences</taxon>
        <taxon>metagenomes</taxon>
        <taxon>ecological metagenomes</taxon>
    </lineage>
</organism>
<dbReference type="GO" id="GO:0004803">
    <property type="term" value="F:transposase activity"/>
    <property type="evidence" value="ECO:0007669"/>
    <property type="project" value="InterPro"/>
</dbReference>
<reference evidence="2" key="1">
    <citation type="journal article" date="2014" name="Front. Microbiol.">
        <title>High frequency of phylogenetically diverse reductive dehalogenase-homologous genes in deep subseafloor sedimentary metagenomes.</title>
        <authorList>
            <person name="Kawai M."/>
            <person name="Futagami T."/>
            <person name="Toyoda A."/>
            <person name="Takaki Y."/>
            <person name="Nishi S."/>
            <person name="Hori S."/>
            <person name="Arai W."/>
            <person name="Tsubouchi T."/>
            <person name="Morono Y."/>
            <person name="Uchiyama I."/>
            <person name="Ito T."/>
            <person name="Fujiyama A."/>
            <person name="Inagaki F."/>
            <person name="Takami H."/>
        </authorList>
    </citation>
    <scope>NUCLEOTIDE SEQUENCE</scope>
    <source>
        <strain evidence="2">Expedition CK06-06</strain>
    </source>
</reference>
<comment type="caution">
    <text evidence="2">The sequence shown here is derived from an EMBL/GenBank/DDBJ whole genome shotgun (WGS) entry which is preliminary data.</text>
</comment>
<evidence type="ECO:0008006" key="3">
    <source>
        <dbReference type="Google" id="ProtNLM"/>
    </source>
</evidence>
<gene>
    <name evidence="2" type="ORF">S03H2_59754</name>
</gene>
<evidence type="ECO:0000313" key="2">
    <source>
        <dbReference type="EMBL" id="GAH84689.1"/>
    </source>
</evidence>
<sequence length="146" mass="16346">MDNKLRYCKIEKGGPNIGKIRKQYSPSFKAKVALGGIKEEKTIAELASRYGVHPTQIKRWKKTATEEMIELFKDRRQEGEEEKDLFIEGTLPTDRPTQNGTGIALFSSNYGLGEPLDPTSPILSLNTPRVFVRISQVQEILGGPPD</sequence>
<dbReference type="Pfam" id="PF01527">
    <property type="entry name" value="HTH_Tnp_1"/>
    <property type="match status" value="1"/>
</dbReference>
<proteinExistence type="predicted"/>
<dbReference type="AlphaFoldDB" id="X1K320"/>